<dbReference type="EMBL" id="QLMA01000004">
    <property type="protein sequence ID" value="RAJ82160.1"/>
    <property type="molecule type" value="Genomic_DNA"/>
</dbReference>
<keyword evidence="2" id="KW-1185">Reference proteome</keyword>
<dbReference type="Proteomes" id="UP000249819">
    <property type="component" value="Unassembled WGS sequence"/>
</dbReference>
<accession>A0A327W1A7</accession>
<evidence type="ECO:0000313" key="1">
    <source>
        <dbReference type="EMBL" id="RAJ82160.1"/>
    </source>
</evidence>
<dbReference type="AlphaFoldDB" id="A0A327W1A7"/>
<organism evidence="1 2">
    <name type="scientific">Chitinophaga dinghuensis</name>
    <dbReference type="NCBI Taxonomy" id="1539050"/>
    <lineage>
        <taxon>Bacteria</taxon>
        <taxon>Pseudomonadati</taxon>
        <taxon>Bacteroidota</taxon>
        <taxon>Chitinophagia</taxon>
        <taxon>Chitinophagales</taxon>
        <taxon>Chitinophagaceae</taxon>
        <taxon>Chitinophaga</taxon>
    </lineage>
</organism>
<gene>
    <name evidence="1" type="ORF">CLV59_104385</name>
</gene>
<proteinExistence type="predicted"/>
<evidence type="ECO:0000313" key="2">
    <source>
        <dbReference type="Proteomes" id="UP000249819"/>
    </source>
</evidence>
<reference evidence="1 2" key="1">
    <citation type="submission" date="2018-06" db="EMBL/GenBank/DDBJ databases">
        <title>Genomic Encyclopedia of Archaeal and Bacterial Type Strains, Phase II (KMG-II): from individual species to whole genera.</title>
        <authorList>
            <person name="Goeker M."/>
        </authorList>
    </citation>
    <scope>NUCLEOTIDE SEQUENCE [LARGE SCALE GENOMIC DNA]</scope>
    <source>
        <strain evidence="1 2">DSM 29821</strain>
    </source>
</reference>
<name>A0A327W1A7_9BACT</name>
<comment type="caution">
    <text evidence="1">The sequence shown here is derived from an EMBL/GenBank/DDBJ whole genome shotgun (WGS) entry which is preliminary data.</text>
</comment>
<protein>
    <submittedName>
        <fullName evidence="1">Uncharacterized protein</fullName>
    </submittedName>
</protein>
<sequence length="61" mass="7298">MVQKLLSLFHCRKKQKPSIWRAFAFDELYMFIARRRISIINGQETDGYQGAKDQKDKYCPE</sequence>